<dbReference type="SUPFAM" id="SSF51206">
    <property type="entry name" value="cAMP-binding domain-like"/>
    <property type="match status" value="1"/>
</dbReference>
<dbReference type="Gene3D" id="2.60.120.10">
    <property type="entry name" value="Jelly Rolls"/>
    <property type="match status" value="1"/>
</dbReference>
<reference evidence="2" key="1">
    <citation type="journal article" date="2014" name="Int. J. Syst. Evol. Microbiol.">
        <title>Complete genome sequence of Corynebacterium casei LMG S-19264T (=DSM 44701T), isolated from a smear-ripened cheese.</title>
        <authorList>
            <consortium name="US DOE Joint Genome Institute (JGI-PGF)"/>
            <person name="Walter F."/>
            <person name="Albersmeier A."/>
            <person name="Kalinowski J."/>
            <person name="Ruckert C."/>
        </authorList>
    </citation>
    <scope>NUCLEOTIDE SEQUENCE</scope>
    <source>
        <strain evidence="2">CGMCC 1.15966</strain>
    </source>
</reference>
<dbReference type="CDD" id="cd00038">
    <property type="entry name" value="CAP_ED"/>
    <property type="match status" value="1"/>
</dbReference>
<dbReference type="InterPro" id="IPR014710">
    <property type="entry name" value="RmlC-like_jellyroll"/>
</dbReference>
<accession>A0A8H9KXM4</accession>
<proteinExistence type="predicted"/>
<dbReference type="Pfam" id="PF00027">
    <property type="entry name" value="cNMP_binding"/>
    <property type="match status" value="1"/>
</dbReference>
<comment type="caution">
    <text evidence="2">The sequence shown here is derived from an EMBL/GenBank/DDBJ whole genome shotgun (WGS) entry which is preliminary data.</text>
</comment>
<dbReference type="InterPro" id="IPR018490">
    <property type="entry name" value="cNMP-bd_dom_sf"/>
</dbReference>
<evidence type="ECO:0000313" key="2">
    <source>
        <dbReference type="EMBL" id="GGE20702.1"/>
    </source>
</evidence>
<dbReference type="InterPro" id="IPR000595">
    <property type="entry name" value="cNMP-bd_dom"/>
</dbReference>
<gene>
    <name evidence="2" type="ORF">GCM10011516_17900</name>
</gene>
<keyword evidence="3" id="KW-1185">Reference proteome</keyword>
<feature type="domain" description="Cyclic nucleotide-binding" evidence="1">
    <location>
        <begin position="13"/>
        <end position="113"/>
    </location>
</feature>
<dbReference type="RefSeq" id="WP_094256535.1">
    <property type="nucleotide sequence ID" value="NZ_BMKM01000003.1"/>
</dbReference>
<reference evidence="2" key="2">
    <citation type="submission" date="2020-09" db="EMBL/GenBank/DDBJ databases">
        <authorList>
            <person name="Sun Q."/>
            <person name="Zhou Y."/>
        </authorList>
    </citation>
    <scope>NUCLEOTIDE SEQUENCE</scope>
    <source>
        <strain evidence="2">CGMCC 1.15966</strain>
    </source>
</reference>
<evidence type="ECO:0000313" key="3">
    <source>
        <dbReference type="Proteomes" id="UP000614460"/>
    </source>
</evidence>
<evidence type="ECO:0000259" key="1">
    <source>
        <dbReference type="PROSITE" id="PS50042"/>
    </source>
</evidence>
<dbReference type="SMART" id="SM00100">
    <property type="entry name" value="cNMP"/>
    <property type="match status" value="1"/>
</dbReference>
<dbReference type="PROSITE" id="PS50042">
    <property type="entry name" value="CNMP_BINDING_3"/>
    <property type="match status" value="1"/>
</dbReference>
<dbReference type="EMBL" id="BMKM01000003">
    <property type="protein sequence ID" value="GGE20702.1"/>
    <property type="molecule type" value="Genomic_DNA"/>
</dbReference>
<organism evidence="2 3">
    <name type="scientific">Sphingobacterium cellulitidis</name>
    <dbReference type="NCBI Taxonomy" id="1768011"/>
    <lineage>
        <taxon>Bacteria</taxon>
        <taxon>Pseudomonadati</taxon>
        <taxon>Bacteroidota</taxon>
        <taxon>Sphingobacteriia</taxon>
        <taxon>Sphingobacteriales</taxon>
        <taxon>Sphingobacteriaceae</taxon>
        <taxon>Sphingobacterium</taxon>
    </lineage>
</organism>
<sequence length="190" mass="22455">MEVLRYAYQHPQLKSSDLELIFEAHDQVHLSKGDFILEKGHIANEYYIVEEGLVRTYLYDYEGNEISTGFSGKNEVVIEVASIFQRIPTQEYIQCLTDCILWKIDYEKFQDLFHKIPAFREWGRAWMAFELYLSKKRATEMITEPAKMRYLHLMEEKPQIIQQAPLKYIASYLGVTDSSLSRIRKEILND</sequence>
<name>A0A8H9KXM4_9SPHI</name>
<dbReference type="Proteomes" id="UP000614460">
    <property type="component" value="Unassembled WGS sequence"/>
</dbReference>
<protein>
    <submittedName>
        <fullName evidence="2">cAMP-binding protein</fullName>
    </submittedName>
</protein>
<dbReference type="AlphaFoldDB" id="A0A8H9KXM4"/>